<dbReference type="SUPFAM" id="SSF55729">
    <property type="entry name" value="Acyl-CoA N-acyltransferases (Nat)"/>
    <property type="match status" value="1"/>
</dbReference>
<dbReference type="EMBL" id="BSNI01000002">
    <property type="protein sequence ID" value="GLQ17734.1"/>
    <property type="molecule type" value="Genomic_DNA"/>
</dbReference>
<dbReference type="RefSeq" id="WP_284364106.1">
    <property type="nucleotide sequence ID" value="NZ_BSNI01000002.1"/>
</dbReference>
<reference evidence="2" key="1">
    <citation type="journal article" date="2014" name="Int. J. Syst. Evol. Microbiol.">
        <title>Complete genome of a new Firmicutes species belonging to the dominant human colonic microbiota ('Ruminococcus bicirculans') reveals two chromosomes and a selective capacity to utilize plant glucans.</title>
        <authorList>
            <consortium name="NISC Comparative Sequencing Program"/>
            <person name="Wegmann U."/>
            <person name="Louis P."/>
            <person name="Goesmann A."/>
            <person name="Henrissat B."/>
            <person name="Duncan S.H."/>
            <person name="Flint H.J."/>
        </authorList>
    </citation>
    <scope>NUCLEOTIDE SEQUENCE</scope>
    <source>
        <strain evidence="2">NBRC 107169</strain>
    </source>
</reference>
<protein>
    <submittedName>
        <fullName evidence="2">GNAT family acetyltransferase</fullName>
    </submittedName>
</protein>
<dbReference type="PROSITE" id="PS51186">
    <property type="entry name" value="GNAT"/>
    <property type="match status" value="1"/>
</dbReference>
<dbReference type="InterPro" id="IPR000182">
    <property type="entry name" value="GNAT_dom"/>
</dbReference>
<name>A0ABQ5UR66_9HYPH</name>
<proteinExistence type="predicted"/>
<sequence length="147" mass="16664">MTNTKFAHASADDLERLVELRLIAMRPSLEAIGRFNPDRARQRFVNEFEPEHTRLIFENDKLVGCFALLPRKDHLYLGHFYLHPDVQGKGIGKQVMKDILGAATALKRPIKLITLNESPAISFYEALGFAVTASDDVETTMEWSPNH</sequence>
<dbReference type="Gene3D" id="3.40.630.30">
    <property type="match status" value="1"/>
</dbReference>
<reference evidence="2" key="2">
    <citation type="submission" date="2023-01" db="EMBL/GenBank/DDBJ databases">
        <title>Draft genome sequence of Maritalea porphyrae strain NBRC 107169.</title>
        <authorList>
            <person name="Sun Q."/>
            <person name="Mori K."/>
        </authorList>
    </citation>
    <scope>NUCLEOTIDE SEQUENCE</scope>
    <source>
        <strain evidence="2">NBRC 107169</strain>
    </source>
</reference>
<keyword evidence="3" id="KW-1185">Reference proteome</keyword>
<gene>
    <name evidence="2" type="ORF">GCM10007879_19830</name>
</gene>
<organism evidence="2 3">
    <name type="scientific">Maritalea porphyrae</name>
    <dbReference type="NCBI Taxonomy" id="880732"/>
    <lineage>
        <taxon>Bacteria</taxon>
        <taxon>Pseudomonadati</taxon>
        <taxon>Pseudomonadota</taxon>
        <taxon>Alphaproteobacteria</taxon>
        <taxon>Hyphomicrobiales</taxon>
        <taxon>Devosiaceae</taxon>
        <taxon>Maritalea</taxon>
    </lineage>
</organism>
<evidence type="ECO:0000313" key="2">
    <source>
        <dbReference type="EMBL" id="GLQ17734.1"/>
    </source>
</evidence>
<dbReference type="Proteomes" id="UP001161405">
    <property type="component" value="Unassembled WGS sequence"/>
</dbReference>
<accession>A0ABQ5UR66</accession>
<dbReference type="CDD" id="cd04301">
    <property type="entry name" value="NAT_SF"/>
    <property type="match status" value="1"/>
</dbReference>
<dbReference type="Pfam" id="PF13508">
    <property type="entry name" value="Acetyltransf_7"/>
    <property type="match status" value="1"/>
</dbReference>
<evidence type="ECO:0000259" key="1">
    <source>
        <dbReference type="PROSITE" id="PS51186"/>
    </source>
</evidence>
<dbReference type="InterPro" id="IPR016181">
    <property type="entry name" value="Acyl_CoA_acyltransferase"/>
</dbReference>
<feature type="domain" description="N-acetyltransferase" evidence="1">
    <location>
        <begin position="4"/>
        <end position="147"/>
    </location>
</feature>
<evidence type="ECO:0000313" key="3">
    <source>
        <dbReference type="Proteomes" id="UP001161405"/>
    </source>
</evidence>
<comment type="caution">
    <text evidence="2">The sequence shown here is derived from an EMBL/GenBank/DDBJ whole genome shotgun (WGS) entry which is preliminary data.</text>
</comment>